<dbReference type="Pfam" id="PF02721">
    <property type="entry name" value="DUF223"/>
    <property type="match status" value="1"/>
</dbReference>
<evidence type="ECO:0000259" key="1">
    <source>
        <dbReference type="Pfam" id="PF02721"/>
    </source>
</evidence>
<dbReference type="EMBL" id="JAAMPC010000006">
    <property type="protein sequence ID" value="KAG2307976.1"/>
    <property type="molecule type" value="Genomic_DNA"/>
</dbReference>
<reference evidence="2 3" key="1">
    <citation type="submission" date="2020-02" db="EMBL/GenBank/DDBJ databases">
        <authorList>
            <person name="Ma Q."/>
            <person name="Huang Y."/>
            <person name="Song X."/>
            <person name="Pei D."/>
        </authorList>
    </citation>
    <scope>NUCLEOTIDE SEQUENCE [LARGE SCALE GENOMIC DNA]</scope>
    <source>
        <strain evidence="2">Sxm20200214</strain>
        <tissue evidence="2">Leaf</tissue>
    </source>
</reference>
<organism evidence="2 3">
    <name type="scientific">Brassica carinata</name>
    <name type="common">Ethiopian mustard</name>
    <name type="synonym">Abyssinian cabbage</name>
    <dbReference type="NCBI Taxonomy" id="52824"/>
    <lineage>
        <taxon>Eukaryota</taxon>
        <taxon>Viridiplantae</taxon>
        <taxon>Streptophyta</taxon>
        <taxon>Embryophyta</taxon>
        <taxon>Tracheophyta</taxon>
        <taxon>Spermatophyta</taxon>
        <taxon>Magnoliopsida</taxon>
        <taxon>eudicotyledons</taxon>
        <taxon>Gunneridae</taxon>
        <taxon>Pentapetalae</taxon>
        <taxon>rosids</taxon>
        <taxon>malvids</taxon>
        <taxon>Brassicales</taxon>
        <taxon>Brassicaceae</taxon>
        <taxon>Brassiceae</taxon>
        <taxon>Brassica</taxon>
    </lineage>
</organism>
<accession>A0A8X7VB01</accession>
<keyword evidence="3" id="KW-1185">Reference proteome</keyword>
<dbReference type="CDD" id="cd04480">
    <property type="entry name" value="RPA1_DBD_A_like"/>
    <property type="match status" value="1"/>
</dbReference>
<dbReference type="SUPFAM" id="SSF50249">
    <property type="entry name" value="Nucleic acid-binding proteins"/>
    <property type="match status" value="1"/>
</dbReference>
<evidence type="ECO:0000313" key="3">
    <source>
        <dbReference type="Proteomes" id="UP000886595"/>
    </source>
</evidence>
<protein>
    <recommendedName>
        <fullName evidence="1">Replication protein A 70 kDa DNA-binding subunit B/D first OB fold domain-containing protein</fullName>
    </recommendedName>
</protein>
<dbReference type="Proteomes" id="UP000886595">
    <property type="component" value="Unassembled WGS sequence"/>
</dbReference>
<dbReference type="OrthoDB" id="1751316at2759"/>
<dbReference type="Gene3D" id="2.40.50.140">
    <property type="entry name" value="Nucleic acid-binding proteins"/>
    <property type="match status" value="1"/>
</dbReference>
<comment type="caution">
    <text evidence="2">The sequence shown here is derived from an EMBL/GenBank/DDBJ whole genome shotgun (WGS) entry which is preliminary data.</text>
</comment>
<gene>
    <name evidence="2" type="ORF">Bca52824_027724</name>
</gene>
<feature type="domain" description="Replication protein A 70 kDa DNA-binding subunit B/D first OB fold" evidence="1">
    <location>
        <begin position="5"/>
        <end position="96"/>
    </location>
</feature>
<evidence type="ECO:0000313" key="2">
    <source>
        <dbReference type="EMBL" id="KAG2307976.1"/>
    </source>
</evidence>
<name>A0A8X7VB01_BRACI</name>
<proteinExistence type="predicted"/>
<sequence>MVGLDFVSDLKPFKSMKKVRVKIYASGAVGKTIEIVLVDSKGDKILATVKKKQVSQFNLFLSQGLSKLMVNFSVMHSGGSYRTTNHPYRIMTAFKTDG</sequence>
<dbReference type="InterPro" id="IPR012340">
    <property type="entry name" value="NA-bd_OB-fold"/>
</dbReference>
<dbReference type="AlphaFoldDB" id="A0A8X7VB01"/>
<dbReference type="InterPro" id="IPR003871">
    <property type="entry name" value="RFA1B/D_OB_1st"/>
</dbReference>